<protein>
    <submittedName>
        <fullName evidence="1">Uncharacterized protein</fullName>
    </submittedName>
</protein>
<gene>
    <name evidence="1" type="ORF">NM208_g13985</name>
</gene>
<accession>A0ACC1RHT6</accession>
<evidence type="ECO:0000313" key="2">
    <source>
        <dbReference type="Proteomes" id="UP001148629"/>
    </source>
</evidence>
<dbReference type="Proteomes" id="UP001148629">
    <property type="component" value="Unassembled WGS sequence"/>
</dbReference>
<sequence length="187" mass="20697">MSSSIMQKMDRIFNTRSKLPIHLIQVALVIAVISLSGARLLMKNTPPGRSTTMGLGMGAKSLVIIGYQLLTEHVHRLKRWGSLKAYWILNALEIVFWAAVAFMMLQGNRRVCIGTSCILGWVVLALAVIMSMLAKFVAVVGFLDWQHFRKTGVPRGSELKKCQDEGSLSTLETAQDLDITGVGDHWV</sequence>
<proteinExistence type="predicted"/>
<name>A0ACC1RHT6_9HYPO</name>
<comment type="caution">
    <text evidence="1">The sequence shown here is derived from an EMBL/GenBank/DDBJ whole genome shotgun (WGS) entry which is preliminary data.</text>
</comment>
<organism evidence="1 2">
    <name type="scientific">Fusarium decemcellulare</name>
    <dbReference type="NCBI Taxonomy" id="57161"/>
    <lineage>
        <taxon>Eukaryota</taxon>
        <taxon>Fungi</taxon>
        <taxon>Dikarya</taxon>
        <taxon>Ascomycota</taxon>
        <taxon>Pezizomycotina</taxon>
        <taxon>Sordariomycetes</taxon>
        <taxon>Hypocreomycetidae</taxon>
        <taxon>Hypocreales</taxon>
        <taxon>Nectriaceae</taxon>
        <taxon>Fusarium</taxon>
        <taxon>Fusarium decemcellulare species complex</taxon>
    </lineage>
</organism>
<evidence type="ECO:0000313" key="1">
    <source>
        <dbReference type="EMBL" id="KAJ3519791.1"/>
    </source>
</evidence>
<keyword evidence="2" id="KW-1185">Reference proteome</keyword>
<dbReference type="EMBL" id="JANRMS010003060">
    <property type="protein sequence ID" value="KAJ3519791.1"/>
    <property type="molecule type" value="Genomic_DNA"/>
</dbReference>
<reference evidence="1" key="1">
    <citation type="submission" date="2022-08" db="EMBL/GenBank/DDBJ databases">
        <title>Genome Sequence of Fusarium decemcellulare.</title>
        <authorList>
            <person name="Buettner E."/>
        </authorList>
    </citation>
    <scope>NUCLEOTIDE SEQUENCE</scope>
    <source>
        <strain evidence="1">Babe19</strain>
    </source>
</reference>